<proteinExistence type="predicted"/>
<reference evidence="3" key="1">
    <citation type="submission" date="2021-01" db="EMBL/GenBank/DDBJ databases">
        <authorList>
            <person name="Corre E."/>
            <person name="Pelletier E."/>
            <person name="Niang G."/>
            <person name="Scheremetjew M."/>
            <person name="Finn R."/>
            <person name="Kale V."/>
            <person name="Holt S."/>
            <person name="Cochrane G."/>
            <person name="Meng A."/>
            <person name="Brown T."/>
            <person name="Cohen L."/>
        </authorList>
    </citation>
    <scope>NUCLEOTIDE SEQUENCE</scope>
    <source>
        <strain evidence="3">CCMP 2712</strain>
    </source>
</reference>
<feature type="compositionally biased region" description="Polar residues" evidence="2">
    <location>
        <begin position="44"/>
        <end position="60"/>
    </location>
</feature>
<name>A0A7S4H8K9_GUITH</name>
<gene>
    <name evidence="3" type="ORF">GTHE00462_LOCUS280</name>
</gene>
<evidence type="ECO:0000313" key="3">
    <source>
        <dbReference type="EMBL" id="CAE2190969.1"/>
    </source>
</evidence>
<feature type="region of interest" description="Disordered" evidence="2">
    <location>
        <begin position="1"/>
        <end position="96"/>
    </location>
</feature>
<protein>
    <submittedName>
        <fullName evidence="3">Uncharacterized protein</fullName>
    </submittedName>
</protein>
<sequence length="274" mass="31002">MLSPRSFWSYRKDSSLARKKKNTRQSEKVDSYLNDEEESEARTPDTTIDTSKSVVGNTDSMAEAGESSKAELVGSDGTVSDGDEEDNNKPDLRSRLQESFYRSASLSRRAESVSLPRPLALTSGSSSQDKFTLIQELTLSRKENEEVSSKAAAMEEKVIEMHQKLAGAEHRERSMRAFIRELRDINKALQQRVTFLEETMSKISMRDAQWERICSRLQADLSKEQERRKLLEAVIEMALSDEKEALTVDDKEGNKEESGVQAPPRQSVSLQDWS</sequence>
<dbReference type="AlphaFoldDB" id="A0A7S4H8K9"/>
<feature type="compositionally biased region" description="Polar residues" evidence="2">
    <location>
        <begin position="264"/>
        <end position="274"/>
    </location>
</feature>
<feature type="compositionally biased region" description="Basic and acidic residues" evidence="2">
    <location>
        <begin position="243"/>
        <end position="258"/>
    </location>
</feature>
<keyword evidence="1" id="KW-0175">Coiled coil</keyword>
<feature type="compositionally biased region" description="Basic and acidic residues" evidence="2">
    <location>
        <begin position="87"/>
        <end position="96"/>
    </location>
</feature>
<organism evidence="3">
    <name type="scientific">Guillardia theta</name>
    <name type="common">Cryptophyte</name>
    <name type="synonym">Cryptomonas phi</name>
    <dbReference type="NCBI Taxonomy" id="55529"/>
    <lineage>
        <taxon>Eukaryota</taxon>
        <taxon>Cryptophyceae</taxon>
        <taxon>Pyrenomonadales</taxon>
        <taxon>Geminigeraceae</taxon>
        <taxon>Guillardia</taxon>
    </lineage>
</organism>
<feature type="region of interest" description="Disordered" evidence="2">
    <location>
        <begin position="243"/>
        <end position="274"/>
    </location>
</feature>
<evidence type="ECO:0000256" key="2">
    <source>
        <dbReference type="SAM" id="MobiDB-lite"/>
    </source>
</evidence>
<accession>A0A7S4H8K9</accession>
<feature type="coiled-coil region" evidence="1">
    <location>
        <begin position="151"/>
        <end position="234"/>
    </location>
</feature>
<evidence type="ECO:0000256" key="1">
    <source>
        <dbReference type="SAM" id="Coils"/>
    </source>
</evidence>
<dbReference type="EMBL" id="HBKN01000336">
    <property type="protein sequence ID" value="CAE2190969.1"/>
    <property type="molecule type" value="Transcribed_RNA"/>
</dbReference>